<evidence type="ECO:0000256" key="4">
    <source>
        <dbReference type="ARBA" id="ARBA00022771"/>
    </source>
</evidence>
<dbReference type="EMBL" id="JAVRQU010000001">
    <property type="protein sequence ID" value="KAK5708283.1"/>
    <property type="molecule type" value="Genomic_DNA"/>
</dbReference>
<evidence type="ECO:0000256" key="6">
    <source>
        <dbReference type="ARBA" id="ARBA00022843"/>
    </source>
</evidence>
<feature type="compositionally biased region" description="Basic and acidic residues" evidence="9">
    <location>
        <begin position="124"/>
        <end position="143"/>
    </location>
</feature>
<evidence type="ECO:0000256" key="2">
    <source>
        <dbReference type="ARBA" id="ARBA00022443"/>
    </source>
</evidence>
<dbReference type="GO" id="GO:0006511">
    <property type="term" value="P:ubiquitin-dependent protein catabolic process"/>
    <property type="evidence" value="ECO:0007669"/>
    <property type="project" value="TreeGrafter"/>
</dbReference>
<reference evidence="12" key="1">
    <citation type="submission" date="2023-08" db="EMBL/GenBank/DDBJ databases">
        <title>Black Yeasts Isolated from many extreme environments.</title>
        <authorList>
            <person name="Coleine C."/>
            <person name="Stajich J.E."/>
            <person name="Selbmann L."/>
        </authorList>
    </citation>
    <scope>NUCLEOTIDE SEQUENCE</scope>
    <source>
        <strain evidence="12">CCFEE 5810</strain>
    </source>
</reference>
<feature type="region of interest" description="Disordered" evidence="9">
    <location>
        <begin position="254"/>
        <end position="398"/>
    </location>
</feature>
<dbReference type="SUPFAM" id="SSF57850">
    <property type="entry name" value="RING/U-box"/>
    <property type="match status" value="2"/>
</dbReference>
<dbReference type="InterPro" id="IPR001452">
    <property type="entry name" value="SH3_domain"/>
</dbReference>
<sequence>MSEAQRNGPDGLLDMEKELTCSICTDILYQPLTLLDCLHTFCGSCLKEWFAWQAASTARTSRPNAHPYTCPSCRESVRSTKADWRLTALLEGYLKANPDRTKSDADKKESSEAYKPGDNVIPRVEIKQESDSEDERLMAEVRDLSMANVDPETARRRAERARGQGRERRRQARDTTQQPRLSEERLRQHNANEPHVEHQPSLRNLLSASPIESHDVQQEIMQSIYAEGLLEGIDIDNLTPEQEDQLTERIAEAYRRRQRRRDRSGNRTRAEDVSQPAAAGAEDRARHHSRTASASSQQPRTRPPVSRPHLFEQQIPSPGSRQQRSTSGTSQRSNLSTTRVESTTTAAARSATDLSERTRTEESRQERHRRMSSNARSTTDPAGHRTQVHRMRASSGNTRDVQSVVIFPSHPLEAMRRQAAPMNNSSPSLPTTSAMESQHTVRPAISTAAFAPEPINNALPVPPAPIVSCNRCGTANIQHDLHYHCPRCRSGAFNMCQACYRDGQGCDHWYGFGFKADERFNANAPQGGWPSEYERPHVLASRRYLKQDSIEVSRRLQEGAFCESCSSFADECYWYCLYCLEGAWGYCGRCVQQGKHCTHPLLPVAQLSTLAEPLADPSRATFVPMPHLRPDSYILWPVTTDCDICRRQIQPSSSRFHCFKCSDGDYDICTDCYYNLVGTGKIIQANGPDGWRRCLQGHRMAVVGFQDIQYGGQQRIVVREPVGGQRHKEGVGQASPPGPAEQSQGMRCVAKYNYFLRSPGEDDLAFPKNADIAEVKEEAADWYSGVYRGRLGLFPSSHVRKG</sequence>
<evidence type="ECO:0000256" key="5">
    <source>
        <dbReference type="ARBA" id="ARBA00022833"/>
    </source>
</evidence>
<dbReference type="InterPro" id="IPR001841">
    <property type="entry name" value="Znf_RING"/>
</dbReference>
<evidence type="ECO:0000256" key="9">
    <source>
        <dbReference type="SAM" id="MobiDB-lite"/>
    </source>
</evidence>
<gene>
    <name evidence="12" type="ORF">LTR97_000823</name>
</gene>
<feature type="compositionally biased region" description="Basic and acidic residues" evidence="9">
    <location>
        <begin position="152"/>
        <end position="166"/>
    </location>
</feature>
<keyword evidence="2 8" id="KW-0728">SH3 domain</keyword>
<dbReference type="InterPro" id="IPR013083">
    <property type="entry name" value="Znf_RING/FYVE/PHD"/>
</dbReference>
<evidence type="ECO:0000256" key="3">
    <source>
        <dbReference type="ARBA" id="ARBA00022723"/>
    </source>
</evidence>
<dbReference type="Gene3D" id="3.30.40.10">
    <property type="entry name" value="Zinc/RING finger domain, C3HC4 (zinc finger)"/>
    <property type="match status" value="1"/>
</dbReference>
<dbReference type="Proteomes" id="UP001310594">
    <property type="component" value="Unassembled WGS sequence"/>
</dbReference>
<keyword evidence="3" id="KW-0479">Metal-binding</keyword>
<proteinExistence type="inferred from homology"/>
<organism evidence="12 13">
    <name type="scientific">Elasticomyces elasticus</name>
    <dbReference type="NCBI Taxonomy" id="574655"/>
    <lineage>
        <taxon>Eukaryota</taxon>
        <taxon>Fungi</taxon>
        <taxon>Dikarya</taxon>
        <taxon>Ascomycota</taxon>
        <taxon>Pezizomycotina</taxon>
        <taxon>Dothideomycetes</taxon>
        <taxon>Dothideomycetidae</taxon>
        <taxon>Mycosphaerellales</taxon>
        <taxon>Teratosphaeriaceae</taxon>
        <taxon>Elasticomyces</taxon>
    </lineage>
</organism>
<comment type="similarity">
    <text evidence="1">Belongs to the SH3RF family.</text>
</comment>
<dbReference type="InterPro" id="IPR043145">
    <property type="entry name" value="Znf_ZZ_sf"/>
</dbReference>
<dbReference type="PROSITE" id="PS00518">
    <property type="entry name" value="ZF_RING_1"/>
    <property type="match status" value="1"/>
</dbReference>
<dbReference type="InterPro" id="IPR052256">
    <property type="entry name" value="E3_ubiquitin-ligase_CHFR"/>
</dbReference>
<evidence type="ECO:0000256" key="7">
    <source>
        <dbReference type="PROSITE-ProRule" id="PRU00175"/>
    </source>
</evidence>
<comment type="caution">
    <text evidence="12">The sequence shown here is derived from an EMBL/GenBank/DDBJ whole genome shotgun (WGS) entry which is preliminary data.</text>
</comment>
<feature type="compositionally biased region" description="Basic and acidic residues" evidence="9">
    <location>
        <begin position="181"/>
        <end position="200"/>
    </location>
</feature>
<dbReference type="GO" id="GO:0004842">
    <property type="term" value="F:ubiquitin-protein transferase activity"/>
    <property type="evidence" value="ECO:0007669"/>
    <property type="project" value="TreeGrafter"/>
</dbReference>
<feature type="domain" description="RING-type" evidence="11">
    <location>
        <begin position="21"/>
        <end position="74"/>
    </location>
</feature>
<evidence type="ECO:0000313" key="13">
    <source>
        <dbReference type="Proteomes" id="UP001310594"/>
    </source>
</evidence>
<keyword evidence="6" id="KW-0832">Ubl conjugation</keyword>
<feature type="compositionally biased region" description="Basic and acidic residues" evidence="9">
    <location>
        <begin position="98"/>
        <end position="112"/>
    </location>
</feature>
<feature type="compositionally biased region" description="Basic and acidic residues" evidence="9">
    <location>
        <begin position="354"/>
        <end position="365"/>
    </location>
</feature>
<evidence type="ECO:0000256" key="1">
    <source>
        <dbReference type="ARBA" id="ARBA00008649"/>
    </source>
</evidence>
<dbReference type="GO" id="GO:0016567">
    <property type="term" value="P:protein ubiquitination"/>
    <property type="evidence" value="ECO:0007669"/>
    <property type="project" value="TreeGrafter"/>
</dbReference>
<dbReference type="InterPro" id="IPR017907">
    <property type="entry name" value="Znf_RING_CS"/>
</dbReference>
<accession>A0AAN7WHT6</accession>
<dbReference type="SUPFAM" id="SSF50044">
    <property type="entry name" value="SH3-domain"/>
    <property type="match status" value="1"/>
</dbReference>
<feature type="region of interest" description="Disordered" evidence="9">
    <location>
        <begin position="724"/>
        <end position="743"/>
    </location>
</feature>
<feature type="compositionally biased region" description="Low complexity" evidence="9">
    <location>
        <begin position="319"/>
        <end position="352"/>
    </location>
</feature>
<feature type="region of interest" description="Disordered" evidence="9">
    <location>
        <begin position="98"/>
        <end position="202"/>
    </location>
</feature>
<evidence type="ECO:0000313" key="12">
    <source>
        <dbReference type="EMBL" id="KAK5708283.1"/>
    </source>
</evidence>
<dbReference type="PROSITE" id="PS50089">
    <property type="entry name" value="ZF_RING_2"/>
    <property type="match status" value="1"/>
</dbReference>
<evidence type="ECO:0000259" key="11">
    <source>
        <dbReference type="PROSITE" id="PS50089"/>
    </source>
</evidence>
<keyword evidence="5" id="KW-0862">Zinc</keyword>
<feature type="compositionally biased region" description="Basic and acidic residues" evidence="9">
    <location>
        <begin position="263"/>
        <end position="272"/>
    </location>
</feature>
<dbReference type="InterPro" id="IPR036028">
    <property type="entry name" value="SH3-like_dom_sf"/>
</dbReference>
<name>A0AAN7WHT6_9PEZI</name>
<dbReference type="PANTHER" id="PTHR16079">
    <property type="entry name" value="UBIQUITIN LIGASE PROTEIN CHFR"/>
    <property type="match status" value="1"/>
</dbReference>
<dbReference type="Gene3D" id="3.30.60.90">
    <property type="match status" value="1"/>
</dbReference>
<dbReference type="PANTHER" id="PTHR16079:SF4">
    <property type="entry name" value="E3 UBIQUITIN-PROTEIN LIGASE CHFR"/>
    <property type="match status" value="1"/>
</dbReference>
<dbReference type="SMART" id="SM00184">
    <property type="entry name" value="RING"/>
    <property type="match status" value="1"/>
</dbReference>
<dbReference type="InterPro" id="IPR018957">
    <property type="entry name" value="Znf_C3HC4_RING-type"/>
</dbReference>
<dbReference type="PROSITE" id="PS50002">
    <property type="entry name" value="SH3"/>
    <property type="match status" value="1"/>
</dbReference>
<dbReference type="GO" id="GO:0008270">
    <property type="term" value="F:zinc ion binding"/>
    <property type="evidence" value="ECO:0007669"/>
    <property type="project" value="UniProtKB-KW"/>
</dbReference>
<protein>
    <recommendedName>
        <fullName evidence="14">RING-type domain-containing protein</fullName>
    </recommendedName>
</protein>
<dbReference type="Gene3D" id="2.30.30.40">
    <property type="entry name" value="SH3 Domains"/>
    <property type="match status" value="1"/>
</dbReference>
<evidence type="ECO:0000259" key="10">
    <source>
        <dbReference type="PROSITE" id="PS50002"/>
    </source>
</evidence>
<dbReference type="GO" id="GO:0005634">
    <property type="term" value="C:nucleus"/>
    <property type="evidence" value="ECO:0007669"/>
    <property type="project" value="TreeGrafter"/>
</dbReference>
<dbReference type="Pfam" id="PF00097">
    <property type="entry name" value="zf-C3HC4"/>
    <property type="match status" value="1"/>
</dbReference>
<keyword evidence="4 7" id="KW-0863">Zinc-finger</keyword>
<evidence type="ECO:0008006" key="14">
    <source>
        <dbReference type="Google" id="ProtNLM"/>
    </source>
</evidence>
<dbReference type="AlphaFoldDB" id="A0AAN7WHT6"/>
<feature type="domain" description="SH3" evidence="10">
    <location>
        <begin position="743"/>
        <end position="802"/>
    </location>
</feature>
<evidence type="ECO:0000256" key="8">
    <source>
        <dbReference type="PROSITE-ProRule" id="PRU00192"/>
    </source>
</evidence>